<feature type="domain" description="AMP-dependent synthetase/ligase" evidence="10">
    <location>
        <begin position="89"/>
        <end position="450"/>
    </location>
</feature>
<evidence type="ECO:0000256" key="6">
    <source>
        <dbReference type="ARBA" id="ARBA00023223"/>
    </source>
</evidence>
<dbReference type="GO" id="GO:0005524">
    <property type="term" value="F:ATP binding"/>
    <property type="evidence" value="ECO:0007669"/>
    <property type="project" value="UniProtKB-KW"/>
</dbReference>
<evidence type="ECO:0000256" key="1">
    <source>
        <dbReference type="ARBA" id="ARBA00006432"/>
    </source>
</evidence>
<dbReference type="PROSITE" id="PS00455">
    <property type="entry name" value="AMP_BINDING"/>
    <property type="match status" value="1"/>
</dbReference>
<feature type="domain" description="AMP-binding enzyme C-terminal" evidence="11">
    <location>
        <begin position="500"/>
        <end position="576"/>
    </location>
</feature>
<dbReference type="KEGG" id="osn:115213015"/>
<feature type="transmembrane region" description="Helical" evidence="9">
    <location>
        <begin position="291"/>
        <end position="313"/>
    </location>
</feature>
<gene>
    <name evidence="13" type="primary">LOC115213015</name>
</gene>
<evidence type="ECO:0000256" key="5">
    <source>
        <dbReference type="ARBA" id="ARBA00022840"/>
    </source>
</evidence>
<dbReference type="InterPro" id="IPR042099">
    <property type="entry name" value="ANL_N_sf"/>
</dbReference>
<dbReference type="AlphaFoldDB" id="A0A6P7SHA7"/>
<evidence type="ECO:0000256" key="9">
    <source>
        <dbReference type="SAM" id="Phobius"/>
    </source>
</evidence>
<dbReference type="CDD" id="cd05911">
    <property type="entry name" value="Firefly_Luc_like"/>
    <property type="match status" value="1"/>
</dbReference>
<dbReference type="Pfam" id="PF00501">
    <property type="entry name" value="AMP-binding"/>
    <property type="match status" value="1"/>
</dbReference>
<comment type="similarity">
    <text evidence="1">Belongs to the ATP-dependent AMP-binding enzyme family.</text>
</comment>
<dbReference type="EC" id="1.13.12.7" evidence="2"/>
<dbReference type="Gene3D" id="3.40.50.12780">
    <property type="entry name" value="N-terminal domain of ligase-like"/>
    <property type="match status" value="1"/>
</dbReference>
<accession>A0A6P7SHA7</accession>
<sequence>MLQNSLRPNLYSLTSKIISKSGTTQKCQKNVSWLLNHGKYKSCSSIPISCYPFSTTCCLQQTKAGIIESAYKPLTIPDNVDFGSFILSQLEQYKDRPLIENGLTGVKYSYSDVISKSLKVASAFKKSGYKPGDVMAVFSTNNPEYLLVYIAAAAAGLTTTTMNSAYSAKELKFHLENSECCAIITTEELVSTVKEAVGTSETVKLKEIIVFGNSHGCRPFSTLVEDDGTALTEVYSGNAKEDVLVLPYSSGTTGLPKGVMLTHHNIVSNLLQLTILDFDTSDRILGILPFYHIYGMVCILFSIITSGCSIYTLPKFEPEIFLSTLSKNRITCAHLVPPLILFLAKHPLVEDHDLSAIRRIFSGAAPLGKELLLECKERLGVQEMIQGYGLTETSPVVHLSVPPIRHEGSVGTLIPNTAAKIIDPETNEILGPMQTGEICIKGPQVMKGYLHRPEATADMIRDGWLYSGDLAHYDEDGHFYITDRLKELIKYKGFQVPPAELEALLITHPDIKDCAVIGIPDEKAGELPRAYVVCNDKSTIREEDVLNFVKANVAPYKQLRGGVELVSEIPKSAAGKILRRILRDSYKNKLND</sequence>
<keyword evidence="5" id="KW-0067">ATP-binding</keyword>
<name>A0A6P7SHA7_9MOLL</name>
<evidence type="ECO:0000256" key="4">
    <source>
        <dbReference type="ARBA" id="ARBA00022741"/>
    </source>
</evidence>
<keyword evidence="9" id="KW-1133">Transmembrane helix</keyword>
<dbReference type="InterPro" id="IPR045851">
    <property type="entry name" value="AMP-bd_C_sf"/>
</dbReference>
<evidence type="ECO:0000256" key="2">
    <source>
        <dbReference type="ARBA" id="ARBA00012532"/>
    </source>
</evidence>
<keyword evidence="9" id="KW-0812">Transmembrane</keyword>
<dbReference type="FunFam" id="3.30.300.30:FF:000007">
    <property type="entry name" value="4-coumarate--CoA ligase 2"/>
    <property type="match status" value="1"/>
</dbReference>
<protein>
    <recommendedName>
        <fullName evidence="3">Luciferin 4-monooxygenase</fullName>
        <ecNumber evidence="2">1.13.12.7</ecNumber>
    </recommendedName>
</protein>
<dbReference type="GO" id="GO:0008218">
    <property type="term" value="P:bioluminescence"/>
    <property type="evidence" value="ECO:0007669"/>
    <property type="project" value="UniProtKB-KW"/>
</dbReference>
<evidence type="ECO:0000259" key="11">
    <source>
        <dbReference type="Pfam" id="PF13193"/>
    </source>
</evidence>
<dbReference type="InterPro" id="IPR020845">
    <property type="entry name" value="AMP-binding_CS"/>
</dbReference>
<evidence type="ECO:0000256" key="7">
    <source>
        <dbReference type="ARBA" id="ARBA00023262"/>
    </source>
</evidence>
<dbReference type="InterPro" id="IPR025110">
    <property type="entry name" value="AMP-bd_C"/>
</dbReference>
<evidence type="ECO:0000256" key="8">
    <source>
        <dbReference type="ARBA" id="ARBA00048497"/>
    </source>
</evidence>
<comment type="catalytic activity">
    <reaction evidence="8">
        <text>firefly D-luciferin + ATP + O2 = firefly oxyluciferin + hnu + AMP + CO2 + diphosphate</text>
        <dbReference type="Rhea" id="RHEA:10732"/>
        <dbReference type="ChEBI" id="CHEBI:15379"/>
        <dbReference type="ChEBI" id="CHEBI:16526"/>
        <dbReference type="ChEBI" id="CHEBI:16792"/>
        <dbReference type="ChEBI" id="CHEBI:30212"/>
        <dbReference type="ChEBI" id="CHEBI:30616"/>
        <dbReference type="ChEBI" id="CHEBI:33019"/>
        <dbReference type="ChEBI" id="CHEBI:58038"/>
        <dbReference type="ChEBI" id="CHEBI:456215"/>
        <dbReference type="EC" id="1.13.12.7"/>
    </reaction>
</comment>
<organism evidence="12 13">
    <name type="scientific">Octopus sinensis</name>
    <name type="common">East Asian common octopus</name>
    <dbReference type="NCBI Taxonomy" id="2607531"/>
    <lineage>
        <taxon>Eukaryota</taxon>
        <taxon>Metazoa</taxon>
        <taxon>Spiralia</taxon>
        <taxon>Lophotrochozoa</taxon>
        <taxon>Mollusca</taxon>
        <taxon>Cephalopoda</taxon>
        <taxon>Coleoidea</taxon>
        <taxon>Octopodiformes</taxon>
        <taxon>Octopoda</taxon>
        <taxon>Incirrata</taxon>
        <taxon>Octopodidae</taxon>
        <taxon>Octopus</taxon>
    </lineage>
</organism>
<keyword evidence="12" id="KW-1185">Reference proteome</keyword>
<dbReference type="Gene3D" id="3.30.300.30">
    <property type="match status" value="1"/>
</dbReference>
<keyword evidence="4" id="KW-0547">Nucleotide-binding</keyword>
<dbReference type="FunFam" id="3.40.50.12780:FF:000003">
    <property type="entry name" value="Long-chain-fatty-acid--CoA ligase FadD"/>
    <property type="match status" value="1"/>
</dbReference>
<evidence type="ECO:0000259" key="10">
    <source>
        <dbReference type="Pfam" id="PF00501"/>
    </source>
</evidence>
<keyword evidence="9" id="KW-0472">Membrane</keyword>
<evidence type="ECO:0000256" key="3">
    <source>
        <dbReference type="ARBA" id="ARBA00019043"/>
    </source>
</evidence>
<proteinExistence type="inferred from homology"/>
<dbReference type="RefSeq" id="XP_029637772.1">
    <property type="nucleotide sequence ID" value="XM_029781912.2"/>
</dbReference>
<keyword evidence="7" id="KW-0599">Photoprotein</keyword>
<keyword evidence="6" id="KW-0455">Luminescence</keyword>
<dbReference type="Pfam" id="PF13193">
    <property type="entry name" value="AMP-binding_C"/>
    <property type="match status" value="1"/>
</dbReference>
<dbReference type="SUPFAM" id="SSF56801">
    <property type="entry name" value="Acetyl-CoA synthetase-like"/>
    <property type="match status" value="1"/>
</dbReference>
<keyword evidence="13" id="KW-0436">Ligase</keyword>
<dbReference type="PANTHER" id="PTHR24096">
    <property type="entry name" value="LONG-CHAIN-FATTY-ACID--COA LIGASE"/>
    <property type="match status" value="1"/>
</dbReference>
<dbReference type="GO" id="GO:0016405">
    <property type="term" value="F:CoA-ligase activity"/>
    <property type="evidence" value="ECO:0007669"/>
    <property type="project" value="TreeGrafter"/>
</dbReference>
<evidence type="ECO:0000313" key="12">
    <source>
        <dbReference type="Proteomes" id="UP000515154"/>
    </source>
</evidence>
<dbReference type="Proteomes" id="UP000515154">
    <property type="component" value="Linkage group LG6"/>
</dbReference>
<reference evidence="13" key="1">
    <citation type="submission" date="2025-08" db="UniProtKB">
        <authorList>
            <consortium name="RefSeq"/>
        </authorList>
    </citation>
    <scope>IDENTIFICATION</scope>
</reference>
<evidence type="ECO:0000313" key="13">
    <source>
        <dbReference type="RefSeq" id="XP_029637772.1"/>
    </source>
</evidence>
<dbReference type="PANTHER" id="PTHR24096:SF422">
    <property type="entry name" value="BCDNA.GH02901"/>
    <property type="match status" value="1"/>
</dbReference>
<dbReference type="InterPro" id="IPR000873">
    <property type="entry name" value="AMP-dep_synth/lig_dom"/>
</dbReference>